<sequence>FDELSSHSGVVELFAQTEVMDLDIENAGPSSRSSSLSIQIDEDELANDRYDLDSCNPKPSRKRRLSLAEEEPSGKVFVQDSDDDYDFSRLLSLSDEVLLEILKNCNSLTLDALSKTCIRFQNLVCDRRLWKSFDYSELPLTLEQILKRFKYINKDTTEFKVKGLVKTFPSKKWENNTITEHLLQKLHILSPYLESLEVHEGFLDFEKFTITEFPNTIKKLVFCACEVNHAFPARAFFNRIDSHMKHLQELSLERCTWFETHDLIMFSKLPNLKKLNLRGCDSLKECVPYGSIATRFGFRKLESLDIRNTPISDSDIQCFNITTTLKELLMECPENLRNKSTARSSCCEHVNEEEDSRLIHSPHERDAQDANELEEGPNLPDDLQRQPAEPAGAQEQPQQEQNELRDASVRIANHYINIVVRNHNYVDIQNNVPERRGASYENPPFVPNNLEMNSPPQQLIIVRGLNCNTGNLGRRNRISWEIVNHNNHQQYAQLFYNRPMHRTFEPPPVT</sequence>
<dbReference type="SUPFAM" id="SSF52047">
    <property type="entry name" value="RNI-like"/>
    <property type="match status" value="1"/>
</dbReference>
<proteinExistence type="predicted"/>
<organism evidence="3 4">
    <name type="scientific">Pseudolycoriella hygida</name>
    <dbReference type="NCBI Taxonomy" id="35572"/>
    <lineage>
        <taxon>Eukaryota</taxon>
        <taxon>Metazoa</taxon>
        <taxon>Ecdysozoa</taxon>
        <taxon>Arthropoda</taxon>
        <taxon>Hexapoda</taxon>
        <taxon>Insecta</taxon>
        <taxon>Pterygota</taxon>
        <taxon>Neoptera</taxon>
        <taxon>Endopterygota</taxon>
        <taxon>Diptera</taxon>
        <taxon>Nematocera</taxon>
        <taxon>Sciaroidea</taxon>
        <taxon>Sciaridae</taxon>
        <taxon>Pseudolycoriella</taxon>
    </lineage>
</organism>
<dbReference type="Gene3D" id="1.20.1280.50">
    <property type="match status" value="1"/>
</dbReference>
<comment type="caution">
    <text evidence="3">The sequence shown here is derived from an EMBL/GenBank/DDBJ whole genome shotgun (WGS) entry which is preliminary data.</text>
</comment>
<dbReference type="Proteomes" id="UP001151699">
    <property type="component" value="Chromosome X"/>
</dbReference>
<feature type="compositionally biased region" description="Low complexity" evidence="1">
    <location>
        <begin position="385"/>
        <end position="401"/>
    </location>
</feature>
<feature type="compositionally biased region" description="Basic and acidic residues" evidence="1">
    <location>
        <begin position="356"/>
        <end position="368"/>
    </location>
</feature>
<dbReference type="AlphaFoldDB" id="A0A9Q0MTY0"/>
<protein>
    <recommendedName>
        <fullName evidence="2">F-box domain-containing protein</fullName>
    </recommendedName>
</protein>
<dbReference type="InterPro" id="IPR001810">
    <property type="entry name" value="F-box_dom"/>
</dbReference>
<name>A0A9Q0MTY0_9DIPT</name>
<dbReference type="OrthoDB" id="9856535at2759"/>
<gene>
    <name evidence="3" type="ORF">Bhyg_10673</name>
</gene>
<evidence type="ECO:0000313" key="4">
    <source>
        <dbReference type="Proteomes" id="UP001151699"/>
    </source>
</evidence>
<keyword evidence="4" id="KW-1185">Reference proteome</keyword>
<dbReference type="PROSITE" id="PS50181">
    <property type="entry name" value="FBOX"/>
    <property type="match status" value="1"/>
</dbReference>
<accession>A0A9Q0MTY0</accession>
<evidence type="ECO:0000256" key="1">
    <source>
        <dbReference type="SAM" id="MobiDB-lite"/>
    </source>
</evidence>
<feature type="non-terminal residue" evidence="3">
    <location>
        <position position="1"/>
    </location>
</feature>
<feature type="non-terminal residue" evidence="3">
    <location>
        <position position="510"/>
    </location>
</feature>
<dbReference type="EMBL" id="WJQU01000003">
    <property type="protein sequence ID" value="KAJ6637942.1"/>
    <property type="molecule type" value="Genomic_DNA"/>
</dbReference>
<feature type="region of interest" description="Disordered" evidence="1">
    <location>
        <begin position="352"/>
        <end position="403"/>
    </location>
</feature>
<feature type="domain" description="F-box" evidence="2">
    <location>
        <begin position="87"/>
        <end position="133"/>
    </location>
</feature>
<evidence type="ECO:0000313" key="3">
    <source>
        <dbReference type="EMBL" id="KAJ6637942.1"/>
    </source>
</evidence>
<dbReference type="InterPro" id="IPR032675">
    <property type="entry name" value="LRR_dom_sf"/>
</dbReference>
<dbReference type="Gene3D" id="3.80.10.10">
    <property type="entry name" value="Ribonuclease Inhibitor"/>
    <property type="match status" value="1"/>
</dbReference>
<dbReference type="InterPro" id="IPR036047">
    <property type="entry name" value="F-box-like_dom_sf"/>
</dbReference>
<dbReference type="SUPFAM" id="SSF81383">
    <property type="entry name" value="F-box domain"/>
    <property type="match status" value="1"/>
</dbReference>
<dbReference type="Pfam" id="PF00646">
    <property type="entry name" value="F-box"/>
    <property type="match status" value="1"/>
</dbReference>
<reference evidence="3" key="1">
    <citation type="submission" date="2022-07" db="EMBL/GenBank/DDBJ databases">
        <authorList>
            <person name="Trinca V."/>
            <person name="Uliana J.V.C."/>
            <person name="Torres T.T."/>
            <person name="Ward R.J."/>
            <person name="Monesi N."/>
        </authorList>
    </citation>
    <scope>NUCLEOTIDE SEQUENCE</scope>
    <source>
        <strain evidence="3">HSMRA1968</strain>
        <tissue evidence="3">Whole embryos</tissue>
    </source>
</reference>
<evidence type="ECO:0000259" key="2">
    <source>
        <dbReference type="PROSITE" id="PS50181"/>
    </source>
</evidence>